<sequence length="133" mass="14883">MAVQRMCFGGQTNAWFYLGCCGSTWIRPHYHSELRQADWSERGLNQKPLKAIEQCQSLICCGMDLLSAHFGNFVDSRSFCQTLPSACGTCSLVHAIHHLLSKVFMCIQITYSICSSQFKSGCTVQGVCSKRFL</sequence>
<gene>
    <name evidence="1" type="ORF">CCMP2556_LOCUS23316</name>
</gene>
<name>A0ABP0LYG2_9DINO</name>
<dbReference type="EMBL" id="CAXAMN010014780">
    <property type="protein sequence ID" value="CAK9044264.1"/>
    <property type="molecule type" value="Genomic_DNA"/>
</dbReference>
<accession>A0ABP0LYG2</accession>
<protein>
    <submittedName>
        <fullName evidence="1">Uncharacterized protein</fullName>
    </submittedName>
</protein>
<evidence type="ECO:0000313" key="2">
    <source>
        <dbReference type="Proteomes" id="UP001642484"/>
    </source>
</evidence>
<proteinExistence type="predicted"/>
<dbReference type="Proteomes" id="UP001642484">
    <property type="component" value="Unassembled WGS sequence"/>
</dbReference>
<organism evidence="1 2">
    <name type="scientific">Durusdinium trenchii</name>
    <dbReference type="NCBI Taxonomy" id="1381693"/>
    <lineage>
        <taxon>Eukaryota</taxon>
        <taxon>Sar</taxon>
        <taxon>Alveolata</taxon>
        <taxon>Dinophyceae</taxon>
        <taxon>Suessiales</taxon>
        <taxon>Symbiodiniaceae</taxon>
        <taxon>Durusdinium</taxon>
    </lineage>
</organism>
<reference evidence="1 2" key="1">
    <citation type="submission" date="2024-02" db="EMBL/GenBank/DDBJ databases">
        <authorList>
            <person name="Chen Y."/>
            <person name="Shah S."/>
            <person name="Dougan E. K."/>
            <person name="Thang M."/>
            <person name="Chan C."/>
        </authorList>
    </citation>
    <scope>NUCLEOTIDE SEQUENCE [LARGE SCALE GENOMIC DNA]</scope>
</reference>
<evidence type="ECO:0000313" key="1">
    <source>
        <dbReference type="EMBL" id="CAK9044264.1"/>
    </source>
</evidence>
<comment type="caution">
    <text evidence="1">The sequence shown here is derived from an EMBL/GenBank/DDBJ whole genome shotgun (WGS) entry which is preliminary data.</text>
</comment>
<keyword evidence="2" id="KW-1185">Reference proteome</keyword>